<keyword evidence="2" id="KW-1133">Transmembrane helix</keyword>
<evidence type="ECO:0000256" key="1">
    <source>
        <dbReference type="SAM" id="MobiDB-lite"/>
    </source>
</evidence>
<evidence type="ECO:0000313" key="3">
    <source>
        <dbReference type="EMBL" id="KFG73412.1"/>
    </source>
</evidence>
<gene>
    <name evidence="3" type="ORF">FM21_21625</name>
</gene>
<dbReference type="STRING" id="1915400.FM21_21625"/>
<comment type="caution">
    <text evidence="3">The sequence shown here is derived from an EMBL/GenBank/DDBJ whole genome shotgun (WGS) entry which is preliminary data.</text>
</comment>
<sequence length="800" mass="86420">MDSDGMRDARGTHADPVPRPAGPPEVPSMPPRPPAPPAPVPQQAPPPSSAVAAWLDAVRPATRPGIWRYGHRPAEEPKERLAPVTVAGMLVPLALALVVWSFWSGGYFPYKSALLRMFTPDDWWWGGSVAAPKPVEGRTVRLPGWDALVVHDGVFFTVLVLAVVGLGSWRAILRHYLGRLRPPVRVLVTAALALVALALVFPDAFPGAGWSPVPLVDPLLSLTVLITDSYDLMASVLFTNAVYALVTLLVVWPFARLGDWWPYARQRLGPRRKPTVPSTPDPARPRSHWPALRDAGQHEAADLLTAEVSGDRMNDVDCVRVEHAFTAACRKASLPAFRETVLRERGGAWTHPSGARDLSRRARHDLLTGQVRIGRWVPDDRTPREYRDAEAALDPAVLGTSLLAVGPSGAGKTRTLVEPVTEALALQALTGSCAVVAVSAAGGRLGSDDAFDVIVRMGDPASAYALDPYADCDDPDQAATILAEALVGDLDSVGTPLASTALVQLLGPFRTAYGRFPSLPELRDLLEGTESALTQLREILAASGEDTLCRELDARIRQTGTPGDAGRALADRLALLNRPVFADFLGGADQSFSLRAVARHPLRVRIDLPEHGHEEAGRVLTRLVLAQFHDVARDSRRPHFACLVLDDATGVVTVESVRRIQQLRSRNAGVLLALRTIGDVPEALHGPLYGAVGCRMAFCGVSTWDGNRFAQTWGTEWVETTEVAKHTVFADQPMTRLFHALRKLLTGKAVTTEAVTVRQVERERWSASELAHAVPAGHAVLSLTSVKGEHAPPLLVDLRG</sequence>
<keyword evidence="2" id="KW-0812">Transmembrane</keyword>
<dbReference type="SUPFAM" id="SSF52540">
    <property type="entry name" value="P-loop containing nucleoside triphosphate hydrolases"/>
    <property type="match status" value="1"/>
</dbReference>
<proteinExistence type="predicted"/>
<feature type="compositionally biased region" description="Pro residues" evidence="1">
    <location>
        <begin position="17"/>
        <end position="48"/>
    </location>
</feature>
<feature type="transmembrane region" description="Helical" evidence="2">
    <location>
        <begin position="81"/>
        <end position="103"/>
    </location>
</feature>
<protein>
    <submittedName>
        <fullName evidence="3">ATP/GTP-binding protein</fullName>
    </submittedName>
</protein>
<reference evidence="3 4" key="1">
    <citation type="submission" date="2014-05" db="EMBL/GenBank/DDBJ databases">
        <title>Complete genome sequence of the Streptomyces mutabilis TRM45540.</title>
        <authorList>
            <person name="Luo X."/>
            <person name="Zhang L."/>
        </authorList>
    </citation>
    <scope>NUCLEOTIDE SEQUENCE [LARGE SCALE GENOMIC DNA]</scope>
    <source>
        <strain evidence="3 4">TRM45540</strain>
    </source>
</reference>
<evidence type="ECO:0000256" key="2">
    <source>
        <dbReference type="SAM" id="Phobius"/>
    </source>
</evidence>
<organism evidence="3 4">
    <name type="scientific">Streptomyces mutabilis</name>
    <dbReference type="NCBI Taxonomy" id="67332"/>
    <lineage>
        <taxon>Bacteria</taxon>
        <taxon>Bacillati</taxon>
        <taxon>Actinomycetota</taxon>
        <taxon>Actinomycetes</taxon>
        <taxon>Kitasatosporales</taxon>
        <taxon>Streptomycetaceae</taxon>
        <taxon>Streptomyces</taxon>
    </lineage>
</organism>
<feature type="transmembrane region" description="Helical" evidence="2">
    <location>
        <begin position="153"/>
        <end position="172"/>
    </location>
</feature>
<dbReference type="HOGENOM" id="CLU_023036_0_0_11"/>
<name>A0A086MWZ4_9ACTN</name>
<dbReference type="Gene3D" id="3.40.50.300">
    <property type="entry name" value="P-loop containing nucleotide triphosphate hydrolases"/>
    <property type="match status" value="1"/>
</dbReference>
<dbReference type="RefSeq" id="WP_043379324.1">
    <property type="nucleotide sequence ID" value="NZ_KN039947.1"/>
</dbReference>
<feature type="region of interest" description="Disordered" evidence="1">
    <location>
        <begin position="1"/>
        <end position="49"/>
    </location>
</feature>
<dbReference type="EMBL" id="JNFQ01000002">
    <property type="protein sequence ID" value="KFG73412.1"/>
    <property type="molecule type" value="Genomic_DNA"/>
</dbReference>
<dbReference type="AlphaFoldDB" id="A0A086MWZ4"/>
<keyword evidence="2" id="KW-0472">Membrane</keyword>
<dbReference type="Proteomes" id="UP000029095">
    <property type="component" value="Unassembled WGS sequence"/>
</dbReference>
<accession>A0A086MWZ4</accession>
<feature type="transmembrane region" description="Helical" evidence="2">
    <location>
        <begin position="184"/>
        <end position="205"/>
    </location>
</feature>
<dbReference type="InterPro" id="IPR027417">
    <property type="entry name" value="P-loop_NTPase"/>
</dbReference>
<feature type="transmembrane region" description="Helical" evidence="2">
    <location>
        <begin position="232"/>
        <end position="255"/>
    </location>
</feature>
<feature type="compositionally biased region" description="Basic and acidic residues" evidence="1">
    <location>
        <begin position="1"/>
        <end position="13"/>
    </location>
</feature>
<evidence type="ECO:0000313" key="4">
    <source>
        <dbReference type="Proteomes" id="UP000029095"/>
    </source>
</evidence>
<keyword evidence="4" id="KW-1185">Reference proteome</keyword>